<dbReference type="InterPro" id="IPR039694">
    <property type="entry name" value="WDR11"/>
</dbReference>
<reference evidence="3 4" key="1">
    <citation type="journal article" date="2022" name="Nat. Plants">
        <title>Genomes of leafy and leafless Platanthera orchids illuminate the evolution of mycoheterotrophy.</title>
        <authorList>
            <person name="Li M.H."/>
            <person name="Liu K.W."/>
            <person name="Li Z."/>
            <person name="Lu H.C."/>
            <person name="Ye Q.L."/>
            <person name="Zhang D."/>
            <person name="Wang J.Y."/>
            <person name="Li Y.F."/>
            <person name="Zhong Z.M."/>
            <person name="Liu X."/>
            <person name="Yu X."/>
            <person name="Liu D.K."/>
            <person name="Tu X.D."/>
            <person name="Liu B."/>
            <person name="Hao Y."/>
            <person name="Liao X.Y."/>
            <person name="Jiang Y.T."/>
            <person name="Sun W.H."/>
            <person name="Chen J."/>
            <person name="Chen Y.Q."/>
            <person name="Ai Y."/>
            <person name="Zhai J.W."/>
            <person name="Wu S.S."/>
            <person name="Zhou Z."/>
            <person name="Hsiao Y.Y."/>
            <person name="Wu W.L."/>
            <person name="Chen Y.Y."/>
            <person name="Lin Y.F."/>
            <person name="Hsu J.L."/>
            <person name="Li C.Y."/>
            <person name="Wang Z.W."/>
            <person name="Zhao X."/>
            <person name="Zhong W.Y."/>
            <person name="Ma X.K."/>
            <person name="Ma L."/>
            <person name="Huang J."/>
            <person name="Chen G.Z."/>
            <person name="Huang M.Z."/>
            <person name="Huang L."/>
            <person name="Peng D.H."/>
            <person name="Luo Y.B."/>
            <person name="Zou S.Q."/>
            <person name="Chen S.P."/>
            <person name="Lan S."/>
            <person name="Tsai W.C."/>
            <person name="Van de Peer Y."/>
            <person name="Liu Z.J."/>
        </authorList>
    </citation>
    <scope>NUCLEOTIDE SEQUENCE [LARGE SCALE GENOMIC DNA]</scope>
    <source>
        <strain evidence="3">Lor287</strain>
    </source>
</reference>
<dbReference type="Proteomes" id="UP001418222">
    <property type="component" value="Unassembled WGS sequence"/>
</dbReference>
<evidence type="ECO:0000313" key="3">
    <source>
        <dbReference type="EMBL" id="KAK8931168.1"/>
    </source>
</evidence>
<evidence type="ECO:0000259" key="2">
    <source>
        <dbReference type="Pfam" id="PF23751"/>
    </source>
</evidence>
<dbReference type="InterPro" id="IPR057852">
    <property type="entry name" value="Beta-prop_WDR11_1st"/>
</dbReference>
<dbReference type="EMBL" id="JBBWWQ010000014">
    <property type="protein sequence ID" value="KAK8931168.1"/>
    <property type="molecule type" value="Genomic_DNA"/>
</dbReference>
<dbReference type="PANTHER" id="PTHR14593:SF5">
    <property type="entry name" value="WD REPEAT-CONTAINING PROTEIN 11"/>
    <property type="match status" value="1"/>
</dbReference>
<gene>
    <name evidence="3" type="ORF">KSP39_PZI016203</name>
</gene>
<dbReference type="InterPro" id="IPR036322">
    <property type="entry name" value="WD40_repeat_dom_sf"/>
</dbReference>
<feature type="domain" description="WDR11 first beta-propeller" evidence="2">
    <location>
        <begin position="15"/>
        <end position="335"/>
    </location>
</feature>
<dbReference type="InterPro" id="IPR015943">
    <property type="entry name" value="WD40/YVTN_repeat-like_dom_sf"/>
</dbReference>
<dbReference type="GO" id="GO:0005737">
    <property type="term" value="C:cytoplasm"/>
    <property type="evidence" value="ECO:0007669"/>
    <property type="project" value="TreeGrafter"/>
</dbReference>
<accession>A0AAP0B789</accession>
<keyword evidence="4" id="KW-1185">Reference proteome</keyword>
<comment type="caution">
    <text evidence="3">The sequence shown here is derived from an EMBL/GenBank/DDBJ whole genome shotgun (WGS) entry which is preliminary data.</text>
</comment>
<feature type="region of interest" description="Disordered" evidence="1">
    <location>
        <begin position="1"/>
        <end position="23"/>
    </location>
</feature>
<protein>
    <recommendedName>
        <fullName evidence="2">WDR11 first beta-propeller domain-containing protein</fullName>
    </recommendedName>
</protein>
<evidence type="ECO:0000256" key="1">
    <source>
        <dbReference type="SAM" id="MobiDB-lite"/>
    </source>
</evidence>
<sequence length="348" mass="38448">MQARSMATWDSMLPGPANRSNGGAADCSPAGLLAYGAGSSVVVVDPRSMQLVSVLPMPSPSPQSSASITTLTSALALAPFVTSVRWSPQPISRELSALDDPSNSHLRLAAGDRQGRIAIWDFRSRSIALWLEFDHSSHGDRPKLGIQDLCWVRSDSWLLAAIHGPSLLVLWSPATGRCLWKYDTAPEYLGCIRRDPFDWRHFCALGLCGFLLSAIALGEDSADVSLHEHHLPGVWDSVELPKNERHSTSGSTAPALAVFPQFYARLSFSPRWRHIVMVIFPKELIVFDLQYGTSLSSASLPRGCSKFMDLLPDPDIDLLYCIHIDGRLSIWKRKELVWLVNFISFLLL</sequence>
<dbReference type="SUPFAM" id="SSF50978">
    <property type="entry name" value="WD40 repeat-like"/>
    <property type="match status" value="1"/>
</dbReference>
<evidence type="ECO:0000313" key="4">
    <source>
        <dbReference type="Proteomes" id="UP001418222"/>
    </source>
</evidence>
<organism evidence="3 4">
    <name type="scientific">Platanthera zijinensis</name>
    <dbReference type="NCBI Taxonomy" id="2320716"/>
    <lineage>
        <taxon>Eukaryota</taxon>
        <taxon>Viridiplantae</taxon>
        <taxon>Streptophyta</taxon>
        <taxon>Embryophyta</taxon>
        <taxon>Tracheophyta</taxon>
        <taxon>Spermatophyta</taxon>
        <taxon>Magnoliopsida</taxon>
        <taxon>Liliopsida</taxon>
        <taxon>Asparagales</taxon>
        <taxon>Orchidaceae</taxon>
        <taxon>Orchidoideae</taxon>
        <taxon>Orchideae</taxon>
        <taxon>Orchidinae</taxon>
        <taxon>Platanthera</taxon>
    </lineage>
</organism>
<dbReference type="AlphaFoldDB" id="A0AAP0B789"/>
<dbReference type="Gene3D" id="2.130.10.10">
    <property type="entry name" value="YVTN repeat-like/Quinoprotein amine dehydrogenase"/>
    <property type="match status" value="1"/>
</dbReference>
<dbReference type="Pfam" id="PF23751">
    <property type="entry name" value="Beta-prop_WDR11_1st"/>
    <property type="match status" value="1"/>
</dbReference>
<name>A0AAP0B789_9ASPA</name>
<proteinExistence type="predicted"/>
<dbReference type="PANTHER" id="PTHR14593">
    <property type="entry name" value="WD REPEAT-CONTAINING PROTEIN 11"/>
    <property type="match status" value="1"/>
</dbReference>